<dbReference type="InterPro" id="IPR036388">
    <property type="entry name" value="WH-like_DNA-bd_sf"/>
</dbReference>
<sequence length="327" mass="35156">MSKTSKNQNFSSSEDGNKRLDDAARAGWLYYVADKRQDEIAQIMGVSRQTAQRLVSLAMSSGIIKVRVDHPIARCQQLGQQLRDEFGLKYVEIVPDDPLSNSTTTGIAGAAAYELENRLKRQEPQIIGIGTGQTLKATIDLLPKMNCPQHKIISLAGNLMPDGAATFYSVIFAAADKVKAFSYPMVLPVLASSREERILLHAQSTIQSTLKLAQQANVAFVGIGDLGAEAPIYRDGFVSHKDLQILQKAGAVAEICGWVFDKDGILIDGLTNDLVASGPLPSPESCLIIALAKGEKKLPGVSAAIRGNLINGLITDEAMAIALLKNK</sequence>
<comment type="caution">
    <text evidence="6">The sequence shown here is derived from an EMBL/GenBank/DDBJ whole genome shotgun (WGS) entry which is preliminary data.</text>
</comment>
<dbReference type="InterPro" id="IPR013324">
    <property type="entry name" value="RNA_pol_sigma_r3/r4-like"/>
</dbReference>
<evidence type="ECO:0000256" key="3">
    <source>
        <dbReference type="ARBA" id="ARBA00023125"/>
    </source>
</evidence>
<evidence type="ECO:0000259" key="5">
    <source>
        <dbReference type="Pfam" id="PF04198"/>
    </source>
</evidence>
<reference key="1">
    <citation type="submission" date="2017-08" db="EMBL/GenBank/DDBJ databases">
        <title>A dynamic microbial community with high functional redundancy inhabits the cold, oxic subseafloor aquifer.</title>
        <authorList>
            <person name="Tully B.J."/>
            <person name="Wheat C.G."/>
            <person name="Glazer B.T."/>
            <person name="Huber J.A."/>
        </authorList>
    </citation>
    <scope>NUCLEOTIDE SEQUENCE [LARGE SCALE GENOMIC DNA]</scope>
</reference>
<dbReference type="Gene3D" id="3.40.50.1360">
    <property type="match status" value="1"/>
</dbReference>
<dbReference type="SUPFAM" id="SSF100950">
    <property type="entry name" value="NagB/RpiA/CoA transferase-like"/>
    <property type="match status" value="1"/>
</dbReference>
<comment type="similarity">
    <text evidence="1">Belongs to the SorC transcriptional regulatory family.</text>
</comment>
<name>A0A2A4YQD2_9PROT</name>
<dbReference type="GO" id="GO:0030246">
    <property type="term" value="F:carbohydrate binding"/>
    <property type="evidence" value="ECO:0007669"/>
    <property type="project" value="InterPro"/>
</dbReference>
<organism evidence="6">
    <name type="scientific">OCS116 cluster bacterium</name>
    <dbReference type="NCBI Taxonomy" id="2030921"/>
    <lineage>
        <taxon>Bacteria</taxon>
        <taxon>Pseudomonadati</taxon>
        <taxon>Pseudomonadota</taxon>
        <taxon>Alphaproteobacteria</taxon>
        <taxon>OCS116 cluster</taxon>
    </lineage>
</organism>
<accession>A0A2A4YQD2</accession>
<dbReference type="PANTHER" id="PTHR34294:SF1">
    <property type="entry name" value="TRANSCRIPTIONAL REGULATOR LSRR"/>
    <property type="match status" value="1"/>
</dbReference>
<dbReference type="InterPro" id="IPR007324">
    <property type="entry name" value="Sugar-bd_dom_put"/>
</dbReference>
<evidence type="ECO:0000256" key="2">
    <source>
        <dbReference type="ARBA" id="ARBA00023015"/>
    </source>
</evidence>
<dbReference type="InterPro" id="IPR051054">
    <property type="entry name" value="SorC_transcr_regulators"/>
</dbReference>
<gene>
    <name evidence="6" type="ORF">COB13_16640</name>
</gene>
<keyword evidence="2" id="KW-0805">Transcription regulation</keyword>
<dbReference type="InterPro" id="IPR037171">
    <property type="entry name" value="NagB/RpiA_transferase-like"/>
</dbReference>
<proteinExistence type="inferred from homology"/>
<keyword evidence="4" id="KW-0804">Transcription</keyword>
<reference evidence="6" key="2">
    <citation type="journal article" date="2018" name="ISME J.">
        <title>A dynamic microbial community with high functional redundancy inhabits the cold, oxic subseafloor aquifer.</title>
        <authorList>
            <person name="Tully B.J."/>
            <person name="Wheat C.G."/>
            <person name="Glazer B.T."/>
            <person name="Huber J.A."/>
        </authorList>
    </citation>
    <scope>NUCLEOTIDE SEQUENCE</scope>
    <source>
        <strain evidence="6">NORP83</strain>
    </source>
</reference>
<dbReference type="EMBL" id="NVUS01000035">
    <property type="protein sequence ID" value="PCI96974.1"/>
    <property type="molecule type" value="Genomic_DNA"/>
</dbReference>
<dbReference type="GO" id="GO:0003677">
    <property type="term" value="F:DNA binding"/>
    <property type="evidence" value="ECO:0007669"/>
    <property type="project" value="UniProtKB-KW"/>
</dbReference>
<dbReference type="Gene3D" id="1.10.10.10">
    <property type="entry name" value="Winged helix-like DNA-binding domain superfamily/Winged helix DNA-binding domain"/>
    <property type="match status" value="1"/>
</dbReference>
<dbReference type="Pfam" id="PF04198">
    <property type="entry name" value="Sugar-bind"/>
    <property type="match status" value="1"/>
</dbReference>
<keyword evidence="3 6" id="KW-0238">DNA-binding</keyword>
<protein>
    <submittedName>
        <fullName evidence="6">DNA-binding transcriptional regulator</fullName>
    </submittedName>
</protein>
<evidence type="ECO:0000313" key="6">
    <source>
        <dbReference type="EMBL" id="PCI96974.1"/>
    </source>
</evidence>
<dbReference type="PANTHER" id="PTHR34294">
    <property type="entry name" value="TRANSCRIPTIONAL REGULATOR-RELATED"/>
    <property type="match status" value="1"/>
</dbReference>
<dbReference type="AlphaFoldDB" id="A0A2A4YQD2"/>
<feature type="domain" description="Sugar-binding" evidence="5">
    <location>
        <begin position="71"/>
        <end position="325"/>
    </location>
</feature>
<evidence type="ECO:0000256" key="4">
    <source>
        <dbReference type="ARBA" id="ARBA00023163"/>
    </source>
</evidence>
<dbReference type="SUPFAM" id="SSF88659">
    <property type="entry name" value="Sigma3 and sigma4 domains of RNA polymerase sigma factors"/>
    <property type="match status" value="1"/>
</dbReference>
<evidence type="ECO:0000256" key="1">
    <source>
        <dbReference type="ARBA" id="ARBA00010466"/>
    </source>
</evidence>